<dbReference type="Pfam" id="PF02118">
    <property type="entry name" value="Srg"/>
    <property type="match status" value="1"/>
</dbReference>
<evidence type="ECO:0000256" key="4">
    <source>
        <dbReference type="ARBA" id="ARBA00022989"/>
    </source>
</evidence>
<organism evidence="7 8">
    <name type="scientific">Caenorhabditis tropicalis</name>
    <dbReference type="NCBI Taxonomy" id="1561998"/>
    <lineage>
        <taxon>Eukaryota</taxon>
        <taxon>Metazoa</taxon>
        <taxon>Ecdysozoa</taxon>
        <taxon>Nematoda</taxon>
        <taxon>Chromadorea</taxon>
        <taxon>Rhabditida</taxon>
        <taxon>Rhabditina</taxon>
        <taxon>Rhabditomorpha</taxon>
        <taxon>Rhabditoidea</taxon>
        <taxon>Rhabditidae</taxon>
        <taxon>Peloderinae</taxon>
        <taxon>Caenorhabditis</taxon>
    </lineage>
</organism>
<dbReference type="GO" id="GO:0007606">
    <property type="term" value="P:sensory perception of chemical stimulus"/>
    <property type="evidence" value="ECO:0007669"/>
    <property type="project" value="UniProtKB-UniRule"/>
</dbReference>
<comment type="subcellular location">
    <subcellularLocation>
        <location evidence="1">Membrane</location>
        <topology evidence="1">Multi-pass membrane protein</topology>
    </subcellularLocation>
</comment>
<evidence type="ECO:0000313" key="8">
    <source>
        <dbReference type="WBParaSite" id="Csp11.Scaffold629.g7639.t2"/>
    </source>
</evidence>
<keyword evidence="7" id="KW-1185">Reference proteome</keyword>
<evidence type="ECO:0000256" key="5">
    <source>
        <dbReference type="ARBA" id="ARBA00023136"/>
    </source>
</evidence>
<dbReference type="AlphaFoldDB" id="A0A1I7UBF0"/>
<evidence type="ECO:0000256" key="6">
    <source>
        <dbReference type="RuleBase" id="RU280813"/>
    </source>
</evidence>
<dbReference type="GO" id="GO:0016020">
    <property type="term" value="C:membrane"/>
    <property type="evidence" value="ECO:0007669"/>
    <property type="project" value="UniProtKB-SubCell"/>
</dbReference>
<feature type="transmembrane region" description="Helical" evidence="6">
    <location>
        <begin position="66"/>
        <end position="84"/>
    </location>
</feature>
<reference evidence="8" key="1">
    <citation type="submission" date="2016-11" db="UniProtKB">
        <authorList>
            <consortium name="WormBaseParasite"/>
        </authorList>
    </citation>
    <scope>IDENTIFICATION</scope>
</reference>
<accession>A0A1I7UBF0</accession>
<comment type="similarity">
    <text evidence="2 6">Belongs to the nematode receptor-like protein srg family.</text>
</comment>
<dbReference type="InterPro" id="IPR052880">
    <property type="entry name" value="NRL-Serpentine_Class_Gamma"/>
</dbReference>
<dbReference type="WBParaSite" id="Csp11.Scaffold629.g7639.t2">
    <property type="protein sequence ID" value="Csp11.Scaffold629.g7639.t2"/>
    <property type="gene ID" value="Csp11.Scaffold629.g7639"/>
</dbReference>
<feature type="transmembrane region" description="Helical" evidence="6">
    <location>
        <begin position="32"/>
        <end position="54"/>
    </location>
</feature>
<dbReference type="InterPro" id="IPR000609">
    <property type="entry name" value="7TM_GPCR_serpentine_rcpt_Srg"/>
</dbReference>
<keyword evidence="3 6" id="KW-0812">Transmembrane</keyword>
<evidence type="ECO:0000256" key="3">
    <source>
        <dbReference type="ARBA" id="ARBA00022692"/>
    </source>
</evidence>
<feature type="transmembrane region" description="Helical" evidence="6">
    <location>
        <begin position="252"/>
        <end position="272"/>
    </location>
</feature>
<evidence type="ECO:0000313" key="7">
    <source>
        <dbReference type="Proteomes" id="UP000095282"/>
    </source>
</evidence>
<dbReference type="PANTHER" id="PTHR31114">
    <property type="entry name" value="SERPENTINE RECEPTOR CLASS GAMMA"/>
    <property type="match status" value="1"/>
</dbReference>
<dbReference type="GO" id="GO:0004888">
    <property type="term" value="F:transmembrane signaling receptor activity"/>
    <property type="evidence" value="ECO:0007669"/>
    <property type="project" value="InterPro"/>
</dbReference>
<protein>
    <recommendedName>
        <fullName evidence="6">Serpentine receptor class gamma</fullName>
    </recommendedName>
</protein>
<name>A0A1I7UBF0_9PELO</name>
<proteinExistence type="inferred from homology"/>
<feature type="transmembrane region" description="Helical" evidence="6">
    <location>
        <begin position="197"/>
        <end position="215"/>
    </location>
</feature>
<keyword evidence="5 6" id="KW-0472">Membrane</keyword>
<evidence type="ECO:0000256" key="1">
    <source>
        <dbReference type="ARBA" id="ARBA00004141"/>
    </source>
</evidence>
<keyword evidence="4 6" id="KW-1133">Transmembrane helix</keyword>
<feature type="transmembrane region" description="Helical" evidence="6">
    <location>
        <begin position="292"/>
        <end position="312"/>
    </location>
</feature>
<feature type="transmembrane region" description="Helical" evidence="6">
    <location>
        <begin position="112"/>
        <end position="130"/>
    </location>
</feature>
<feature type="transmembrane region" description="Helical" evidence="6">
    <location>
        <begin position="150"/>
        <end position="177"/>
    </location>
</feature>
<evidence type="ECO:0000256" key="2">
    <source>
        <dbReference type="ARBA" id="ARBA00005692"/>
    </source>
</evidence>
<dbReference type="PANTHER" id="PTHR31114:SF5">
    <property type="entry name" value="SERPENTINE RECEPTOR CLASS GAMMA"/>
    <property type="match status" value="1"/>
</dbReference>
<sequence length="341" mass="39248">MTNATIVDPLSVKIVGSLEDVKPDFRVQVFTIIQFAYGLPTYILIASFFVLMCFGKKYSNSFYRLVQLDLMVNFVCYTNTWFAVRLDKHPEAIPFLKALTYFFPTFLTWTRYFAYWFMHMQFVSAIVLSVHRMTSVIFHSTYEKMWNRFFLGFVILCIVYCYLCNSLIPGFISEVYIQNGTLMRSLYPGVIKIASDNNGFFAFAYFILLFVVGIWTSRMVTKKIQGLWREEDYCSFLLSAASLSSGSIGRKLSKIAVTYGFIYSGIMCWSVVGALNSNFNFFPDLVSKFSSYALPFVSDLMTLALPYILMIYDTNVQRDVWNKTFGSKATSRVSSTFIITN</sequence>
<dbReference type="Proteomes" id="UP000095282">
    <property type="component" value="Unplaced"/>
</dbReference>